<evidence type="ECO:0000313" key="1">
    <source>
        <dbReference type="EMBL" id="RSK50121.1"/>
    </source>
</evidence>
<accession>A0A3R9NLX4</accession>
<proteinExistence type="predicted"/>
<comment type="caution">
    <text evidence="1">The sequence shown here is derived from an EMBL/GenBank/DDBJ whole genome shotgun (WGS) entry which is preliminary data.</text>
</comment>
<dbReference type="EMBL" id="RWIT01000002">
    <property type="protein sequence ID" value="RSK50121.1"/>
    <property type="molecule type" value="Genomic_DNA"/>
</dbReference>
<dbReference type="AlphaFoldDB" id="A0A3R9NLX4"/>
<reference evidence="1 2" key="1">
    <citation type="submission" date="2018-12" db="EMBL/GenBank/DDBJ databases">
        <authorList>
            <person name="Feng G."/>
            <person name="Zhu H."/>
        </authorList>
    </citation>
    <scope>NUCLEOTIDE SEQUENCE [LARGE SCALE GENOMIC DNA]</scope>
    <source>
        <strain evidence="1 2">KCTC 12533</strain>
    </source>
</reference>
<gene>
    <name evidence="1" type="ORF">EI291_05570</name>
</gene>
<dbReference type="Proteomes" id="UP000273500">
    <property type="component" value="Unassembled WGS sequence"/>
</dbReference>
<name>A0A3R9NLX4_9BACT</name>
<protein>
    <submittedName>
        <fullName evidence="1">Uncharacterized protein</fullName>
    </submittedName>
</protein>
<dbReference type="RefSeq" id="WP_125418819.1">
    <property type="nucleotide sequence ID" value="NZ_RWIT01000002.1"/>
</dbReference>
<sequence>MKARLYLPFLILLVACQRKQVEPKNEVERLAAEAVKKQGNVSIQSFGAVTPYTRADSAHDVANQVLERQLADLDKQHQAAASELDQMSISEQRLKIVDQKLRLLSMTDTNRLGSTLTVQYRTKGEIEGVSERKLVVYKSGQVQEVAR</sequence>
<keyword evidence="2" id="KW-1185">Reference proteome</keyword>
<organism evidence="1 2">
    <name type="scientific">Hymenobacter rigui</name>
    <dbReference type="NCBI Taxonomy" id="334424"/>
    <lineage>
        <taxon>Bacteria</taxon>
        <taxon>Pseudomonadati</taxon>
        <taxon>Bacteroidota</taxon>
        <taxon>Cytophagia</taxon>
        <taxon>Cytophagales</taxon>
        <taxon>Hymenobacteraceae</taxon>
        <taxon>Hymenobacter</taxon>
    </lineage>
</organism>
<evidence type="ECO:0000313" key="2">
    <source>
        <dbReference type="Proteomes" id="UP000273500"/>
    </source>
</evidence>
<dbReference type="PROSITE" id="PS51257">
    <property type="entry name" value="PROKAR_LIPOPROTEIN"/>
    <property type="match status" value="1"/>
</dbReference>